<dbReference type="PATRIC" id="fig|1423730.4.peg.2099"/>
<dbReference type="Gene3D" id="3.30.390.30">
    <property type="match status" value="1"/>
</dbReference>
<dbReference type="GO" id="GO:0000166">
    <property type="term" value="F:nucleotide binding"/>
    <property type="evidence" value="ECO:0007669"/>
    <property type="project" value="UniProtKB-KW"/>
</dbReference>
<feature type="disulfide bond" description="Redox-active" evidence="5">
    <location>
        <begin position="41"/>
        <end position="46"/>
    </location>
</feature>
<gene>
    <name evidence="8" type="ORF">FC75_GL002018</name>
</gene>
<dbReference type="InterPro" id="IPR023753">
    <property type="entry name" value="FAD/NAD-binding_dom"/>
</dbReference>
<dbReference type="Proteomes" id="UP000050865">
    <property type="component" value="Unassembled WGS sequence"/>
</dbReference>
<sequence>MQQYDVIVIGGGPGGLAAAYPLAQAGKKVLVVERDLWGGTCPNYGCDPKKMLYSAVQAKSYAARMTSAGLNGIPDINWPKLMAFKRAYTRTVPNGTRSGVTGAGMIAVDGEARFIDERTIAVGQDQYEGQDIIIATGVQPVLPNIRGQELIKTSRDFLDMDQLPQRVAFIGAGYVSMELANIAAEAGAEVHVIMHGDRALRAFPEDAVTALQKAMKNAHIHFHENIELTSVEQVTHGLRLAAKGFTLDVQQVFAAMGRRPDDQLHLNRAHIKTNAHGIVVNEFLQTSAPHVYAIGDVVDKKAPKLTPVAGFEGRYVAEHLLGAKASIRYPAIPTTVYGTLEISKVGLSPAEVAGDARYIVKTENTTHWYTYNRTQESFASVTVVEERATKLIVGAIVVSSSAESLVNLLTLAINTKTPADQVLKMIFAYPSEASDLDYLV</sequence>
<dbReference type="PANTHER" id="PTHR43014:SF5">
    <property type="entry name" value="GLUTATHIONE REDUCTASE (NADPH)"/>
    <property type="match status" value="1"/>
</dbReference>
<feature type="binding site" evidence="4">
    <location>
        <position position="50"/>
    </location>
    <ligand>
        <name>FAD</name>
        <dbReference type="ChEBI" id="CHEBI:57692"/>
    </ligand>
</feature>
<feature type="domain" description="Pyridine nucleotide-disulphide oxidoreductase dimerisation" evidence="6">
    <location>
        <begin position="332"/>
        <end position="432"/>
    </location>
</feature>
<protein>
    <submittedName>
        <fullName evidence="8">Glutathione reductase</fullName>
    </submittedName>
</protein>
<keyword evidence="2" id="KW-0285">Flavoprotein</keyword>
<dbReference type="PANTHER" id="PTHR43014">
    <property type="entry name" value="MERCURIC REDUCTASE"/>
    <property type="match status" value="1"/>
</dbReference>
<feature type="binding site" evidence="4">
    <location>
        <position position="257"/>
    </location>
    <ligand>
        <name>NAD(+)</name>
        <dbReference type="ChEBI" id="CHEBI:57540"/>
    </ligand>
</feature>
<dbReference type="Pfam" id="PF07992">
    <property type="entry name" value="Pyr_redox_2"/>
    <property type="match status" value="1"/>
</dbReference>
<evidence type="ECO:0000259" key="7">
    <source>
        <dbReference type="Pfam" id="PF07992"/>
    </source>
</evidence>
<dbReference type="InterPro" id="IPR016156">
    <property type="entry name" value="FAD/NAD-linked_Rdtase_dimer_sf"/>
</dbReference>
<evidence type="ECO:0000313" key="9">
    <source>
        <dbReference type="Proteomes" id="UP000050865"/>
    </source>
</evidence>
<evidence type="ECO:0000256" key="5">
    <source>
        <dbReference type="PIRSR" id="PIRSR000350-4"/>
    </source>
</evidence>
<name>A0A0R2FN00_9LACO</name>
<dbReference type="Gene3D" id="3.50.50.60">
    <property type="entry name" value="FAD/NAD(P)-binding domain"/>
    <property type="match status" value="2"/>
</dbReference>
<dbReference type="InterPro" id="IPR036188">
    <property type="entry name" value="FAD/NAD-bd_sf"/>
</dbReference>
<evidence type="ECO:0000256" key="2">
    <source>
        <dbReference type="ARBA" id="ARBA00022630"/>
    </source>
</evidence>
<dbReference type="InterPro" id="IPR004099">
    <property type="entry name" value="Pyr_nucl-diS_OxRdtase_dimer"/>
</dbReference>
<evidence type="ECO:0000313" key="8">
    <source>
        <dbReference type="EMBL" id="KRN25885.1"/>
    </source>
</evidence>
<dbReference type="AlphaFoldDB" id="A0A0R2FN00"/>
<dbReference type="RefSeq" id="WP_056988654.1">
    <property type="nucleotide sequence ID" value="NZ_AYZJ01000002.1"/>
</dbReference>
<evidence type="ECO:0000256" key="3">
    <source>
        <dbReference type="ARBA" id="ARBA00022827"/>
    </source>
</evidence>
<dbReference type="SUPFAM" id="SSF55424">
    <property type="entry name" value="FAD/NAD-linked reductases, dimerisation (C-terminal) domain"/>
    <property type="match status" value="1"/>
</dbReference>
<dbReference type="PRINTS" id="PR00368">
    <property type="entry name" value="FADPNR"/>
</dbReference>
<comment type="similarity">
    <text evidence="1">Belongs to the class-I pyridine nucleotide-disulfide oxidoreductase family.</text>
</comment>
<dbReference type="GO" id="GO:0016491">
    <property type="term" value="F:oxidoreductase activity"/>
    <property type="evidence" value="ECO:0007669"/>
    <property type="project" value="InterPro"/>
</dbReference>
<accession>A0A0R2FN00</accession>
<feature type="binding site" evidence="4">
    <location>
        <begin position="171"/>
        <end position="178"/>
    </location>
    <ligand>
        <name>NAD(+)</name>
        <dbReference type="ChEBI" id="CHEBI:57540"/>
    </ligand>
</feature>
<dbReference type="STRING" id="1423730.FC75_GL002018"/>
<dbReference type="Pfam" id="PF02852">
    <property type="entry name" value="Pyr_redox_dim"/>
    <property type="match status" value="1"/>
</dbReference>
<comment type="cofactor">
    <cofactor evidence="4">
        <name>FAD</name>
        <dbReference type="ChEBI" id="CHEBI:57692"/>
    </cofactor>
    <text evidence="4">Binds 1 FAD per subunit.</text>
</comment>
<keyword evidence="4" id="KW-0547">Nucleotide-binding</keyword>
<evidence type="ECO:0000256" key="4">
    <source>
        <dbReference type="PIRSR" id="PIRSR000350-3"/>
    </source>
</evidence>
<evidence type="ECO:0000259" key="6">
    <source>
        <dbReference type="Pfam" id="PF02852"/>
    </source>
</evidence>
<dbReference type="PIRSF" id="PIRSF000350">
    <property type="entry name" value="Mercury_reductase_MerA"/>
    <property type="match status" value="1"/>
</dbReference>
<feature type="domain" description="FAD/NAD(P)-binding" evidence="7">
    <location>
        <begin position="4"/>
        <end position="313"/>
    </location>
</feature>
<keyword evidence="3 4" id="KW-0274">FAD</keyword>
<comment type="caution">
    <text evidence="8">The sequence shown here is derived from an EMBL/GenBank/DDBJ whole genome shotgun (WGS) entry which is preliminary data.</text>
</comment>
<dbReference type="SUPFAM" id="SSF51905">
    <property type="entry name" value="FAD/NAD(P)-binding domain"/>
    <property type="match status" value="1"/>
</dbReference>
<dbReference type="EMBL" id="AYZJ01000002">
    <property type="protein sequence ID" value="KRN25885.1"/>
    <property type="molecule type" value="Genomic_DNA"/>
</dbReference>
<organism evidence="8 9">
    <name type="scientific">Lacticaseibacillus camelliae DSM 22697 = JCM 13995</name>
    <dbReference type="NCBI Taxonomy" id="1423730"/>
    <lineage>
        <taxon>Bacteria</taxon>
        <taxon>Bacillati</taxon>
        <taxon>Bacillota</taxon>
        <taxon>Bacilli</taxon>
        <taxon>Lactobacillales</taxon>
        <taxon>Lactobacillaceae</taxon>
        <taxon>Lacticaseibacillus</taxon>
    </lineage>
</organism>
<reference evidence="8 9" key="1">
    <citation type="journal article" date="2015" name="Genome Announc.">
        <title>Expanding the biotechnology potential of lactobacilli through comparative genomics of 213 strains and associated genera.</title>
        <authorList>
            <person name="Sun Z."/>
            <person name="Harris H.M."/>
            <person name="McCann A."/>
            <person name="Guo C."/>
            <person name="Argimon S."/>
            <person name="Zhang W."/>
            <person name="Yang X."/>
            <person name="Jeffery I.B."/>
            <person name="Cooney J.C."/>
            <person name="Kagawa T.F."/>
            <person name="Liu W."/>
            <person name="Song Y."/>
            <person name="Salvetti E."/>
            <person name="Wrobel A."/>
            <person name="Rasinkangas P."/>
            <person name="Parkhill J."/>
            <person name="Rea M.C."/>
            <person name="O'Sullivan O."/>
            <person name="Ritari J."/>
            <person name="Douillard F.P."/>
            <person name="Paul Ross R."/>
            <person name="Yang R."/>
            <person name="Briner A.E."/>
            <person name="Felis G.E."/>
            <person name="de Vos W.M."/>
            <person name="Barrangou R."/>
            <person name="Klaenhammer T.R."/>
            <person name="Caufield P.W."/>
            <person name="Cui Y."/>
            <person name="Zhang H."/>
            <person name="O'Toole P.W."/>
        </authorList>
    </citation>
    <scope>NUCLEOTIDE SEQUENCE [LARGE SCALE GENOMIC DNA]</scope>
    <source>
        <strain evidence="8 9">DSM 22697</strain>
    </source>
</reference>
<keyword evidence="4" id="KW-0520">NAD</keyword>
<evidence type="ECO:0000256" key="1">
    <source>
        <dbReference type="ARBA" id="ARBA00007532"/>
    </source>
</evidence>
<dbReference type="PRINTS" id="PR00411">
    <property type="entry name" value="PNDRDTASEI"/>
</dbReference>
<proteinExistence type="inferred from homology"/>
<dbReference type="InterPro" id="IPR001100">
    <property type="entry name" value="Pyr_nuc-diS_OxRdtase"/>
</dbReference>
<feature type="binding site" evidence="4">
    <location>
        <position position="296"/>
    </location>
    <ligand>
        <name>FAD</name>
        <dbReference type="ChEBI" id="CHEBI:57692"/>
    </ligand>
</feature>
<keyword evidence="9" id="KW-1185">Reference proteome</keyword>